<evidence type="ECO:0000256" key="1">
    <source>
        <dbReference type="SAM" id="MobiDB-lite"/>
    </source>
</evidence>
<name>A0ABT9QSN0_9ACTN</name>
<proteinExistence type="predicted"/>
<dbReference type="EMBL" id="JAUSQU010000001">
    <property type="protein sequence ID" value="MDP9849691.1"/>
    <property type="molecule type" value="Genomic_DNA"/>
</dbReference>
<feature type="region of interest" description="Disordered" evidence="1">
    <location>
        <begin position="33"/>
        <end position="77"/>
    </location>
</feature>
<gene>
    <name evidence="2" type="ORF">J2853_008902</name>
</gene>
<keyword evidence="3" id="KW-1185">Reference proteome</keyword>
<evidence type="ECO:0000313" key="2">
    <source>
        <dbReference type="EMBL" id="MDP9849691.1"/>
    </source>
</evidence>
<feature type="compositionally biased region" description="Basic and acidic residues" evidence="1">
    <location>
        <begin position="39"/>
        <end position="54"/>
    </location>
</feature>
<organism evidence="2 3">
    <name type="scientific">Streptosporangium lutulentum</name>
    <dbReference type="NCBI Taxonomy" id="1461250"/>
    <lineage>
        <taxon>Bacteria</taxon>
        <taxon>Bacillati</taxon>
        <taxon>Actinomycetota</taxon>
        <taxon>Actinomycetes</taxon>
        <taxon>Streptosporangiales</taxon>
        <taxon>Streptosporangiaceae</taxon>
        <taxon>Streptosporangium</taxon>
    </lineage>
</organism>
<accession>A0ABT9QSN0</accession>
<dbReference type="Proteomes" id="UP001225356">
    <property type="component" value="Unassembled WGS sequence"/>
</dbReference>
<protein>
    <submittedName>
        <fullName evidence="2">Uncharacterized protein</fullName>
    </submittedName>
</protein>
<comment type="caution">
    <text evidence="2">The sequence shown here is derived from an EMBL/GenBank/DDBJ whole genome shotgun (WGS) entry which is preliminary data.</text>
</comment>
<evidence type="ECO:0000313" key="3">
    <source>
        <dbReference type="Proteomes" id="UP001225356"/>
    </source>
</evidence>
<reference evidence="2 3" key="1">
    <citation type="submission" date="2023-07" db="EMBL/GenBank/DDBJ databases">
        <title>Sequencing the genomes of 1000 actinobacteria strains.</title>
        <authorList>
            <person name="Klenk H.-P."/>
        </authorList>
    </citation>
    <scope>NUCLEOTIDE SEQUENCE [LARGE SCALE GENOMIC DNA]</scope>
    <source>
        <strain evidence="2 3">DSM 46740</strain>
    </source>
</reference>
<sequence>MFADDMFGVRGRDEKVSRASSRQVVVVFETDPAGVGRSRSRDDACRRSAVDRHGHPVTGVKGGCLLSEEGACSPERG</sequence>